<protein>
    <submittedName>
        <fullName evidence="1">Uncharacterized protein</fullName>
    </submittedName>
</protein>
<evidence type="ECO:0000313" key="2">
    <source>
        <dbReference type="Proteomes" id="UP000006247"/>
    </source>
</evidence>
<dbReference type="Proteomes" id="UP000006247">
    <property type="component" value="Unassembled WGS sequence"/>
</dbReference>
<sequence>MKVPHCQSVAVSLPTIVEDFPPPTWVGVMRKNQAPSLRIVRGPGAVNPG</sequence>
<evidence type="ECO:0000313" key="1">
    <source>
        <dbReference type="EMBL" id="EEG25312.1"/>
    </source>
</evidence>
<gene>
    <name evidence="1" type="ORF">CORMATOL_02926</name>
</gene>
<accession>C0E7D7</accession>
<dbReference type="HOGENOM" id="CLU_3134638_0_0_11"/>
<comment type="caution">
    <text evidence="1">The sequence shown here is derived from an EMBL/GenBank/DDBJ whole genome shotgun (WGS) entry which is preliminary data.</text>
</comment>
<name>C0E7D7_9CORY</name>
<organism evidence="1 2">
    <name type="scientific">Corynebacterium matruchotii ATCC 33806</name>
    <dbReference type="NCBI Taxonomy" id="566549"/>
    <lineage>
        <taxon>Bacteria</taxon>
        <taxon>Bacillati</taxon>
        <taxon>Actinomycetota</taxon>
        <taxon>Actinomycetes</taxon>
        <taxon>Mycobacteriales</taxon>
        <taxon>Corynebacteriaceae</taxon>
        <taxon>Corynebacterium</taxon>
    </lineage>
</organism>
<dbReference type="AlphaFoldDB" id="C0E7D7"/>
<dbReference type="EMBL" id="ACEB01000053">
    <property type="protein sequence ID" value="EEG25312.1"/>
    <property type="molecule type" value="Genomic_DNA"/>
</dbReference>
<proteinExistence type="predicted"/>
<reference evidence="1 2" key="1">
    <citation type="submission" date="2009-01" db="EMBL/GenBank/DDBJ databases">
        <authorList>
            <person name="Fulton L."/>
            <person name="Clifton S."/>
            <person name="Chinwalla A.T."/>
            <person name="Mitreva M."/>
            <person name="Sodergren E."/>
            <person name="Weinstock G."/>
            <person name="Clifton S."/>
            <person name="Dooling D.J."/>
            <person name="Fulton B."/>
            <person name="Minx P."/>
            <person name="Pepin K.H."/>
            <person name="Johnson M."/>
            <person name="Bhonagiri V."/>
            <person name="Nash W.E."/>
            <person name="Mardis E.R."/>
            <person name="Wilson R.K."/>
        </authorList>
    </citation>
    <scope>NUCLEOTIDE SEQUENCE [LARGE SCALE GENOMIC DNA]</scope>
    <source>
        <strain evidence="1 2">ATCC 33806</strain>
    </source>
</reference>